<organism evidence="1 2">
    <name type="scientific">Cetraspora pellucida</name>
    <dbReference type="NCBI Taxonomy" id="1433469"/>
    <lineage>
        <taxon>Eukaryota</taxon>
        <taxon>Fungi</taxon>
        <taxon>Fungi incertae sedis</taxon>
        <taxon>Mucoromycota</taxon>
        <taxon>Glomeromycotina</taxon>
        <taxon>Glomeromycetes</taxon>
        <taxon>Diversisporales</taxon>
        <taxon>Gigasporaceae</taxon>
        <taxon>Cetraspora</taxon>
    </lineage>
</organism>
<evidence type="ECO:0000313" key="2">
    <source>
        <dbReference type="Proteomes" id="UP000789366"/>
    </source>
</evidence>
<dbReference type="Proteomes" id="UP000789366">
    <property type="component" value="Unassembled WGS sequence"/>
</dbReference>
<reference evidence="1" key="1">
    <citation type="submission" date="2021-06" db="EMBL/GenBank/DDBJ databases">
        <authorList>
            <person name="Kallberg Y."/>
            <person name="Tangrot J."/>
            <person name="Rosling A."/>
        </authorList>
    </citation>
    <scope>NUCLEOTIDE SEQUENCE</scope>
    <source>
        <strain evidence="1">28 12/20/2015</strain>
    </source>
</reference>
<proteinExistence type="predicted"/>
<name>A0ACA9K8W4_9GLOM</name>
<gene>
    <name evidence="1" type="ORF">SPELUC_LOCUS1207</name>
</gene>
<accession>A0ACA9K8W4</accession>
<dbReference type="EMBL" id="CAJVPW010000606">
    <property type="protein sequence ID" value="CAG8459821.1"/>
    <property type="molecule type" value="Genomic_DNA"/>
</dbReference>
<protein>
    <submittedName>
        <fullName evidence="1">5937_t:CDS:1</fullName>
    </submittedName>
</protein>
<comment type="caution">
    <text evidence="1">The sequence shown here is derived from an EMBL/GenBank/DDBJ whole genome shotgun (WGS) entry which is preliminary data.</text>
</comment>
<sequence>MSSKFGPFGYFIIEIRLVAGNISFSGNWCIIKVNRLHSMDTSLVAASLVDTLLVAASLADTSLVTASLVDTFACMTCKYPWSFEIEVFKIILDVQILKPVLMNPNFAQIKVKFQRTKLRSQIYILSKKKLPLLKNFLSE</sequence>
<evidence type="ECO:0000313" key="1">
    <source>
        <dbReference type="EMBL" id="CAG8459821.1"/>
    </source>
</evidence>
<keyword evidence="2" id="KW-1185">Reference proteome</keyword>